<keyword evidence="2" id="KW-1185">Reference proteome</keyword>
<proteinExistence type="predicted"/>
<reference evidence="2" key="1">
    <citation type="journal article" date="2019" name="Int. J. Syst. Evol. Microbiol.">
        <title>The Global Catalogue of Microorganisms (GCM) 10K type strain sequencing project: providing services to taxonomists for standard genome sequencing and annotation.</title>
        <authorList>
            <consortium name="The Broad Institute Genomics Platform"/>
            <consortium name="The Broad Institute Genome Sequencing Center for Infectious Disease"/>
            <person name="Wu L."/>
            <person name="Ma J."/>
        </authorList>
    </citation>
    <scope>NUCLEOTIDE SEQUENCE [LARGE SCALE GENOMIC DNA]</scope>
    <source>
        <strain evidence="2">JCM 14559</strain>
    </source>
</reference>
<evidence type="ECO:0000313" key="2">
    <source>
        <dbReference type="Proteomes" id="UP001500897"/>
    </source>
</evidence>
<organism evidence="1 2">
    <name type="scientific">Kitasatospora saccharophila</name>
    <dbReference type="NCBI Taxonomy" id="407973"/>
    <lineage>
        <taxon>Bacteria</taxon>
        <taxon>Bacillati</taxon>
        <taxon>Actinomycetota</taxon>
        <taxon>Actinomycetes</taxon>
        <taxon>Kitasatosporales</taxon>
        <taxon>Streptomycetaceae</taxon>
        <taxon>Kitasatospora</taxon>
    </lineage>
</organism>
<dbReference type="Proteomes" id="UP001500897">
    <property type="component" value="Unassembled WGS sequence"/>
</dbReference>
<accession>A0ABP5JU74</accession>
<evidence type="ECO:0000313" key="1">
    <source>
        <dbReference type="EMBL" id="GAA2120295.1"/>
    </source>
</evidence>
<sequence>MDEAGGAAGRAAGGAGDLATARTASVLVNDVSLADAQRVLRTEQLLFAEPRPGDPLRWDWAGDSA</sequence>
<name>A0ABP5JU74_9ACTN</name>
<comment type="caution">
    <text evidence="1">The sequence shown here is derived from an EMBL/GenBank/DDBJ whole genome shotgun (WGS) entry which is preliminary data.</text>
</comment>
<protein>
    <submittedName>
        <fullName evidence="1">Uncharacterized protein</fullName>
    </submittedName>
</protein>
<gene>
    <name evidence="1" type="ORF">GCM10009759_69020</name>
</gene>
<dbReference type="EMBL" id="BAAANS010000072">
    <property type="protein sequence ID" value="GAA2120295.1"/>
    <property type="molecule type" value="Genomic_DNA"/>
</dbReference>